<dbReference type="GO" id="GO:0046654">
    <property type="term" value="P:tetrahydrofolate biosynthetic process"/>
    <property type="evidence" value="ECO:0007669"/>
    <property type="project" value="UniProtKB-UniRule"/>
</dbReference>
<comment type="catalytic activity">
    <reaction evidence="1 6">
        <text>7,8-dihydroneopterin = 6-hydroxymethyl-7,8-dihydropterin + glycolaldehyde</text>
        <dbReference type="Rhea" id="RHEA:10540"/>
        <dbReference type="ChEBI" id="CHEBI:17001"/>
        <dbReference type="ChEBI" id="CHEBI:17071"/>
        <dbReference type="ChEBI" id="CHEBI:44841"/>
        <dbReference type="EC" id="4.1.2.25"/>
    </reaction>
</comment>
<dbReference type="AlphaFoldDB" id="A0A1T5B6M1"/>
<dbReference type="EC" id="4.1.2.25" evidence="6"/>
<gene>
    <name evidence="8" type="ORF">SAMN05661099_1341</name>
</gene>
<evidence type="ECO:0000256" key="3">
    <source>
        <dbReference type="ARBA" id="ARBA00005708"/>
    </source>
</evidence>
<evidence type="ECO:0000259" key="7">
    <source>
        <dbReference type="SMART" id="SM00905"/>
    </source>
</evidence>
<dbReference type="Proteomes" id="UP000189981">
    <property type="component" value="Unassembled WGS sequence"/>
</dbReference>
<sequence>MGMIKQKVSLEEVRFFAYHGFYPEEQVLGTEFIVDIDTELEVFSSGEDEISNTVNYEKLFKIVADEMKIPRKLLETVAHSILEQIRHEYLAVKAIRVRIRKMHPLLGGEVKNSTIELTYSR</sequence>
<dbReference type="OrthoDB" id="9803748at2"/>
<evidence type="ECO:0000256" key="1">
    <source>
        <dbReference type="ARBA" id="ARBA00001353"/>
    </source>
</evidence>
<reference evidence="9" key="1">
    <citation type="submission" date="2017-02" db="EMBL/GenBank/DDBJ databases">
        <authorList>
            <person name="Varghese N."/>
            <person name="Submissions S."/>
        </authorList>
    </citation>
    <scope>NUCLEOTIDE SEQUENCE [LARGE SCALE GENOMIC DNA]</scope>
    <source>
        <strain evidence="9">DSM 22385</strain>
    </source>
</reference>
<protein>
    <recommendedName>
        <fullName evidence="6">7,8-dihydroneopterin aldolase</fullName>
        <ecNumber evidence="6">4.1.2.25</ecNumber>
    </recommendedName>
</protein>
<dbReference type="SUPFAM" id="SSF55620">
    <property type="entry name" value="Tetrahydrobiopterin biosynthesis enzymes-like"/>
    <property type="match status" value="1"/>
</dbReference>
<dbReference type="GO" id="GO:0046656">
    <property type="term" value="P:folic acid biosynthetic process"/>
    <property type="evidence" value="ECO:0007669"/>
    <property type="project" value="UniProtKB-UniRule"/>
</dbReference>
<dbReference type="InterPro" id="IPR043133">
    <property type="entry name" value="GTP-CH-I_C/QueF"/>
</dbReference>
<dbReference type="PANTHER" id="PTHR42844:SF1">
    <property type="entry name" value="DIHYDRONEOPTERIN ALDOLASE 1-RELATED"/>
    <property type="match status" value="1"/>
</dbReference>
<dbReference type="GO" id="GO:0005737">
    <property type="term" value="C:cytoplasm"/>
    <property type="evidence" value="ECO:0007669"/>
    <property type="project" value="TreeGrafter"/>
</dbReference>
<evidence type="ECO:0000256" key="6">
    <source>
        <dbReference type="RuleBase" id="RU362079"/>
    </source>
</evidence>
<keyword evidence="9" id="KW-1185">Reference proteome</keyword>
<dbReference type="InterPro" id="IPR006157">
    <property type="entry name" value="FolB_dom"/>
</dbReference>
<feature type="domain" description="Dihydroneopterin aldolase/epimerase" evidence="7">
    <location>
        <begin position="8"/>
        <end position="119"/>
    </location>
</feature>
<dbReference type="GO" id="GO:0004150">
    <property type="term" value="F:dihydroneopterin aldolase activity"/>
    <property type="evidence" value="ECO:0007669"/>
    <property type="project" value="UniProtKB-UniRule"/>
</dbReference>
<comment type="pathway">
    <text evidence="2 6">Cofactor biosynthesis; tetrahydrofolate biosynthesis; 2-amino-4-hydroxy-6-hydroxymethyl-7,8-dihydropteridine diphosphate from 7,8-dihydroneopterin triphosphate: step 3/4.</text>
</comment>
<keyword evidence="4 6" id="KW-0289">Folate biosynthesis</keyword>
<dbReference type="Pfam" id="PF02152">
    <property type="entry name" value="FolB"/>
    <property type="match status" value="1"/>
</dbReference>
<evidence type="ECO:0000256" key="4">
    <source>
        <dbReference type="ARBA" id="ARBA00022909"/>
    </source>
</evidence>
<evidence type="ECO:0000313" key="8">
    <source>
        <dbReference type="EMBL" id="SKB42699.1"/>
    </source>
</evidence>
<dbReference type="UniPathway" id="UPA00077">
    <property type="reaction ID" value="UER00154"/>
</dbReference>
<keyword evidence="5 6" id="KW-0456">Lyase</keyword>
<evidence type="ECO:0000256" key="2">
    <source>
        <dbReference type="ARBA" id="ARBA00005013"/>
    </source>
</evidence>
<dbReference type="NCBIfam" id="TIGR00525">
    <property type="entry name" value="folB"/>
    <property type="match status" value="1"/>
</dbReference>
<dbReference type="InterPro" id="IPR006156">
    <property type="entry name" value="Dihydroneopterin_aldolase"/>
</dbReference>
<evidence type="ECO:0000256" key="5">
    <source>
        <dbReference type="ARBA" id="ARBA00023239"/>
    </source>
</evidence>
<organism evidence="8 9">
    <name type="scientific">Daejeonella lutea</name>
    <dbReference type="NCBI Taxonomy" id="572036"/>
    <lineage>
        <taxon>Bacteria</taxon>
        <taxon>Pseudomonadati</taxon>
        <taxon>Bacteroidota</taxon>
        <taxon>Sphingobacteriia</taxon>
        <taxon>Sphingobacteriales</taxon>
        <taxon>Sphingobacteriaceae</taxon>
        <taxon>Daejeonella</taxon>
    </lineage>
</organism>
<dbReference type="PANTHER" id="PTHR42844">
    <property type="entry name" value="DIHYDRONEOPTERIN ALDOLASE 1-RELATED"/>
    <property type="match status" value="1"/>
</dbReference>
<dbReference type="NCBIfam" id="TIGR00526">
    <property type="entry name" value="folB_dom"/>
    <property type="match status" value="1"/>
</dbReference>
<name>A0A1T5B6M1_9SPHI</name>
<comment type="function">
    <text evidence="6">Catalyzes the conversion of 7,8-dihydroneopterin to 6-hydroxymethyl-7,8-dihydropterin.</text>
</comment>
<proteinExistence type="inferred from homology"/>
<dbReference type="EMBL" id="FUYR01000001">
    <property type="protein sequence ID" value="SKB42699.1"/>
    <property type="molecule type" value="Genomic_DNA"/>
</dbReference>
<dbReference type="SMART" id="SM00905">
    <property type="entry name" value="FolB"/>
    <property type="match status" value="1"/>
</dbReference>
<dbReference type="STRING" id="572036.SAMN05661099_1341"/>
<dbReference type="Gene3D" id="3.30.1130.10">
    <property type="match status" value="1"/>
</dbReference>
<evidence type="ECO:0000313" key="9">
    <source>
        <dbReference type="Proteomes" id="UP000189981"/>
    </source>
</evidence>
<accession>A0A1T5B6M1</accession>
<comment type="similarity">
    <text evidence="3 6">Belongs to the DHNA family.</text>
</comment>